<accession>X0Z206</accession>
<feature type="coiled-coil region" evidence="1">
    <location>
        <begin position="134"/>
        <end position="161"/>
    </location>
</feature>
<keyword evidence="1" id="KW-0175">Coiled coil</keyword>
<name>X0Z206_9ZZZZ</name>
<comment type="caution">
    <text evidence="3">The sequence shown here is derived from an EMBL/GenBank/DDBJ whole genome shotgun (WGS) entry which is preliminary data.</text>
</comment>
<organism evidence="3">
    <name type="scientific">marine sediment metagenome</name>
    <dbReference type="NCBI Taxonomy" id="412755"/>
    <lineage>
        <taxon>unclassified sequences</taxon>
        <taxon>metagenomes</taxon>
        <taxon>ecological metagenomes</taxon>
    </lineage>
</organism>
<dbReference type="InterPro" id="IPR001845">
    <property type="entry name" value="HTH_ArsR_DNA-bd_dom"/>
</dbReference>
<feature type="domain" description="HTH arsR-type" evidence="2">
    <location>
        <begin position="17"/>
        <end position="95"/>
    </location>
</feature>
<dbReference type="SMART" id="SM00418">
    <property type="entry name" value="HTH_ARSR"/>
    <property type="match status" value="1"/>
</dbReference>
<dbReference type="AlphaFoldDB" id="X0Z206"/>
<dbReference type="GO" id="GO:0003700">
    <property type="term" value="F:DNA-binding transcription factor activity"/>
    <property type="evidence" value="ECO:0007669"/>
    <property type="project" value="InterPro"/>
</dbReference>
<dbReference type="InterPro" id="IPR036390">
    <property type="entry name" value="WH_DNA-bd_sf"/>
</dbReference>
<gene>
    <name evidence="3" type="ORF">S01H4_14611</name>
</gene>
<reference evidence="3" key="1">
    <citation type="journal article" date="2014" name="Front. Microbiol.">
        <title>High frequency of phylogenetically diverse reductive dehalogenase-homologous genes in deep subseafloor sedimentary metagenomes.</title>
        <authorList>
            <person name="Kawai M."/>
            <person name="Futagami T."/>
            <person name="Toyoda A."/>
            <person name="Takaki Y."/>
            <person name="Nishi S."/>
            <person name="Hori S."/>
            <person name="Arai W."/>
            <person name="Tsubouchi T."/>
            <person name="Morono Y."/>
            <person name="Uchiyama I."/>
            <person name="Ito T."/>
            <person name="Fujiyama A."/>
            <person name="Inagaki F."/>
            <person name="Takami H."/>
        </authorList>
    </citation>
    <scope>NUCLEOTIDE SEQUENCE</scope>
    <source>
        <strain evidence="3">Expedition CK06-06</strain>
    </source>
</reference>
<dbReference type="PANTHER" id="PTHR38600:SF1">
    <property type="entry name" value="TRANSCRIPTIONAL REGULATORY PROTEIN"/>
    <property type="match status" value="1"/>
</dbReference>
<dbReference type="Pfam" id="PF12840">
    <property type="entry name" value="HTH_20"/>
    <property type="match status" value="1"/>
</dbReference>
<evidence type="ECO:0000259" key="2">
    <source>
        <dbReference type="SMART" id="SM00418"/>
    </source>
</evidence>
<sequence>MEIERKNEIKQLISLDNLLEILGNPTRRIVLSKLAKVPHSASELSKILGISRQAVHSQLEILSSNNVVERIGDEKRGGKYRIKNNLSIRIDITPDYYNIQYNMFQIDDDIKSIDLKDIGCSTKFESIKTPDDKIRFLGQQIRDIEHNIRNLEVDRSKLLQNKECFIVELKNIINKTYKQNFLKPKSEVENLEREIFYTLFYNPVQFRKRISIDNLVDKLFFSDLDNFTRDSKIANVRTLMKDMSSFMDFLWEDDDDWFFDF</sequence>
<dbReference type="PANTHER" id="PTHR38600">
    <property type="entry name" value="TRANSCRIPTIONAL REGULATORY PROTEIN"/>
    <property type="match status" value="1"/>
</dbReference>
<evidence type="ECO:0000256" key="1">
    <source>
        <dbReference type="SAM" id="Coils"/>
    </source>
</evidence>
<dbReference type="InterPro" id="IPR011991">
    <property type="entry name" value="ArsR-like_HTH"/>
</dbReference>
<dbReference type="SUPFAM" id="SSF46785">
    <property type="entry name" value="Winged helix' DNA-binding domain"/>
    <property type="match status" value="1"/>
</dbReference>
<evidence type="ECO:0000313" key="3">
    <source>
        <dbReference type="EMBL" id="GAG62964.1"/>
    </source>
</evidence>
<dbReference type="CDD" id="cd00090">
    <property type="entry name" value="HTH_ARSR"/>
    <property type="match status" value="1"/>
</dbReference>
<dbReference type="Gene3D" id="1.10.10.10">
    <property type="entry name" value="Winged helix-like DNA-binding domain superfamily/Winged helix DNA-binding domain"/>
    <property type="match status" value="1"/>
</dbReference>
<proteinExistence type="predicted"/>
<dbReference type="EMBL" id="BART01006405">
    <property type="protein sequence ID" value="GAG62964.1"/>
    <property type="molecule type" value="Genomic_DNA"/>
</dbReference>
<dbReference type="InterPro" id="IPR036388">
    <property type="entry name" value="WH-like_DNA-bd_sf"/>
</dbReference>
<protein>
    <recommendedName>
        <fullName evidence="2">HTH arsR-type domain-containing protein</fullName>
    </recommendedName>
</protein>